<accession>A0A930HLT5</accession>
<dbReference type="Pfam" id="PF00535">
    <property type="entry name" value="Glycos_transf_2"/>
    <property type="match status" value="1"/>
</dbReference>
<evidence type="ECO:0000256" key="1">
    <source>
        <dbReference type="SAM" id="Phobius"/>
    </source>
</evidence>
<dbReference type="SUPFAM" id="SSF53448">
    <property type="entry name" value="Nucleotide-diphospho-sugar transferases"/>
    <property type="match status" value="1"/>
</dbReference>
<keyword evidence="1" id="KW-0812">Transmembrane</keyword>
<comment type="caution">
    <text evidence="3">The sequence shown here is derived from an EMBL/GenBank/DDBJ whole genome shotgun (WGS) entry which is preliminary data.</text>
</comment>
<gene>
    <name evidence="3" type="ORF">HXN26_04835</name>
</gene>
<feature type="transmembrane region" description="Helical" evidence="1">
    <location>
        <begin position="6"/>
        <end position="29"/>
    </location>
</feature>
<feature type="domain" description="Glycosyltransferase 2-like" evidence="2">
    <location>
        <begin position="75"/>
        <end position="220"/>
    </location>
</feature>
<dbReference type="Gene3D" id="3.90.550.10">
    <property type="entry name" value="Spore Coat Polysaccharide Biosynthesis Protein SpsA, Chain A"/>
    <property type="match status" value="1"/>
</dbReference>
<evidence type="ECO:0000313" key="3">
    <source>
        <dbReference type="EMBL" id="MBF1384167.1"/>
    </source>
</evidence>
<dbReference type="AlphaFoldDB" id="A0A930HLT5"/>
<keyword evidence="1" id="KW-0472">Membrane</keyword>
<reference evidence="3" key="1">
    <citation type="submission" date="2020-04" db="EMBL/GenBank/DDBJ databases">
        <title>Deep metagenomics examines the oral microbiome during advanced dental caries in children, revealing novel taxa and co-occurrences with host molecules.</title>
        <authorList>
            <person name="Baker J.L."/>
            <person name="Morton J.T."/>
            <person name="Dinis M."/>
            <person name="Alvarez R."/>
            <person name="Tran N.C."/>
            <person name="Knight R."/>
            <person name="Edlund A."/>
        </authorList>
    </citation>
    <scope>NUCLEOTIDE SEQUENCE</scope>
    <source>
        <strain evidence="3">JCVI_44_bin.5</strain>
    </source>
</reference>
<evidence type="ECO:0000313" key="4">
    <source>
        <dbReference type="Proteomes" id="UP000771736"/>
    </source>
</evidence>
<dbReference type="InterPro" id="IPR029044">
    <property type="entry name" value="Nucleotide-diphossugar_trans"/>
</dbReference>
<dbReference type="RefSeq" id="WP_273159202.1">
    <property type="nucleotide sequence ID" value="NZ_CAUOTG010000030.1"/>
</dbReference>
<proteinExistence type="predicted"/>
<protein>
    <submittedName>
        <fullName evidence="3">Glycosyltransferase</fullName>
    </submittedName>
</protein>
<evidence type="ECO:0000259" key="2">
    <source>
        <dbReference type="Pfam" id="PF00535"/>
    </source>
</evidence>
<keyword evidence="1" id="KW-1133">Transmembrane helix</keyword>
<sequence>MFIIDIYTIVISAMLLLVALFTSFINPFFRKPNVSEPYLKEDNDETLTKETGTNEQREVVQEQQYPPVSIILTPNDDALALSKNINKYLSQEYPNYEVIVVVPKGDVETEDILKTYADNPRLYTTFIPSTSKYMSRKKLAITLGAKAAKNEWLLICDIFCAPQSEHWLSALARNCKENINLVVGYTIYDKEASDFWRFERFYLSCYLMREAQKATAYAWNSNALLFKKSEFLETEGFRGNLKYVRGEFDFIVNKYAQKGTTAVENSIDGTLIEETPIYKHWINKHLFYIETRQHLKRSAKHRLRYYFDQFAIHFNYLIIVATLVFSILTTNWIISITAFLALVLTFILRISIGKKALLLFNEVIPSWKIIPYELRLIWQNFGYRIKYWRANKYDFISHKL</sequence>
<feature type="transmembrane region" description="Helical" evidence="1">
    <location>
        <begin position="305"/>
        <end position="326"/>
    </location>
</feature>
<dbReference type="Proteomes" id="UP000771736">
    <property type="component" value="Unassembled WGS sequence"/>
</dbReference>
<name>A0A930HLT5_9BACT</name>
<dbReference type="EMBL" id="JABZSJ010000019">
    <property type="protein sequence ID" value="MBF1384167.1"/>
    <property type="molecule type" value="Genomic_DNA"/>
</dbReference>
<feature type="transmembrane region" description="Helical" evidence="1">
    <location>
        <begin position="332"/>
        <end position="352"/>
    </location>
</feature>
<dbReference type="InterPro" id="IPR001173">
    <property type="entry name" value="Glyco_trans_2-like"/>
</dbReference>
<organism evidence="3 4">
    <name type="scientific">Prevotella aurantiaca</name>
    <dbReference type="NCBI Taxonomy" id="596085"/>
    <lineage>
        <taxon>Bacteria</taxon>
        <taxon>Pseudomonadati</taxon>
        <taxon>Bacteroidota</taxon>
        <taxon>Bacteroidia</taxon>
        <taxon>Bacteroidales</taxon>
        <taxon>Prevotellaceae</taxon>
        <taxon>Prevotella</taxon>
    </lineage>
</organism>